<feature type="region of interest" description="Disordered" evidence="1">
    <location>
        <begin position="1"/>
        <end position="238"/>
    </location>
</feature>
<reference evidence="2" key="1">
    <citation type="submission" date="2023-04" db="EMBL/GenBank/DDBJ databases">
        <title>Phytophthora fragariaefolia NBRC 109709.</title>
        <authorList>
            <person name="Ichikawa N."/>
            <person name="Sato H."/>
            <person name="Tonouchi N."/>
        </authorList>
    </citation>
    <scope>NUCLEOTIDE SEQUENCE</scope>
    <source>
        <strain evidence="2">NBRC 109709</strain>
    </source>
</reference>
<evidence type="ECO:0000313" key="3">
    <source>
        <dbReference type="Proteomes" id="UP001165121"/>
    </source>
</evidence>
<gene>
    <name evidence="2" type="ORF">Pfra01_000405700</name>
</gene>
<dbReference type="AlphaFoldDB" id="A0A9W6TXA6"/>
<keyword evidence="3" id="KW-1185">Reference proteome</keyword>
<comment type="caution">
    <text evidence="2">The sequence shown here is derived from an EMBL/GenBank/DDBJ whole genome shotgun (WGS) entry which is preliminary data.</text>
</comment>
<feature type="compositionally biased region" description="Basic residues" evidence="1">
    <location>
        <begin position="39"/>
        <end position="66"/>
    </location>
</feature>
<name>A0A9W6TXA6_9STRA</name>
<feature type="region of interest" description="Disordered" evidence="1">
    <location>
        <begin position="267"/>
        <end position="286"/>
    </location>
</feature>
<protein>
    <submittedName>
        <fullName evidence="2">Unnamed protein product</fullName>
    </submittedName>
</protein>
<feature type="compositionally biased region" description="Basic residues" evidence="1">
    <location>
        <begin position="123"/>
        <end position="140"/>
    </location>
</feature>
<feature type="compositionally biased region" description="Low complexity" evidence="1">
    <location>
        <begin position="162"/>
        <end position="171"/>
    </location>
</feature>
<accession>A0A9W6TXA6</accession>
<feature type="compositionally biased region" description="Acidic residues" evidence="1">
    <location>
        <begin position="9"/>
        <end position="24"/>
    </location>
</feature>
<evidence type="ECO:0000256" key="1">
    <source>
        <dbReference type="SAM" id="MobiDB-lite"/>
    </source>
</evidence>
<organism evidence="2 3">
    <name type="scientific">Phytophthora fragariaefolia</name>
    <dbReference type="NCBI Taxonomy" id="1490495"/>
    <lineage>
        <taxon>Eukaryota</taxon>
        <taxon>Sar</taxon>
        <taxon>Stramenopiles</taxon>
        <taxon>Oomycota</taxon>
        <taxon>Peronosporomycetes</taxon>
        <taxon>Peronosporales</taxon>
        <taxon>Peronosporaceae</taxon>
        <taxon>Phytophthora</taxon>
    </lineage>
</organism>
<proteinExistence type="predicted"/>
<evidence type="ECO:0000313" key="2">
    <source>
        <dbReference type="EMBL" id="GMF24305.1"/>
    </source>
</evidence>
<feature type="compositionally biased region" description="Basic and acidic residues" evidence="1">
    <location>
        <begin position="73"/>
        <end position="89"/>
    </location>
</feature>
<dbReference type="PANTHER" id="PTHR46599:SF3">
    <property type="entry name" value="PIGGYBAC TRANSPOSABLE ELEMENT-DERIVED PROTEIN 4"/>
    <property type="match status" value="1"/>
</dbReference>
<sequence length="602" mass="66016">MQKDRPKGEDEDFVPVEDDDDEEKDGGAGESEGYEPVTKKSKAPQHRVLSKITRPKPPTKTKKIRKSSAAQLTKEKVKAARKAAGDRRCVAAASAEAGGRASKADARKRLAEIADAKKNRKEEKKKRSKDKSSKRSRKKSVASLAVDVSADGFSISSAPTTSQSPRNAPQQQSPPAPADTRESRMPTEIPDVNEPNAASGPVADVPTDMESGADNGSVPAVSAPEAVELGMDASEGSEFEVLNSECDDTETDLCFFDDDEELDGAQMATHSTPSDTDGEKGNAASECSDGVVSEKAVEQTAEDNQGDSVRAFGTEGVRSARPWRTLKKNEMVDLARDESNMATMQSSGWSFVYCGNAQQTEELGNVPISQLLADPNTGPNLEAVLPVPPQDDTYHLIVADRFYTSAQLRFQLLNRNIYNIGSHLSSHDRFGLVGQKACPILWHGIKTSFGVIYGRQTRYDSLSIDDTGLPPVEGGVDIHDRLRLQRYSLQIQTWCKKYYKSIFMGLVDVDIVNAYIVLKEAQERSTQQPAYHTEFLLELHAEMLQLRKRDFAELVSQSCCMVNMLYVVEPAVYSGDTCSMVDMLYAVGSARADTWCMCHVLY</sequence>
<feature type="compositionally biased region" description="Low complexity" evidence="1">
    <location>
        <begin position="91"/>
        <end position="101"/>
    </location>
</feature>
<dbReference type="OrthoDB" id="117306at2759"/>
<dbReference type="EMBL" id="BSXT01000318">
    <property type="protein sequence ID" value="GMF24305.1"/>
    <property type="molecule type" value="Genomic_DNA"/>
</dbReference>
<dbReference type="PANTHER" id="PTHR46599">
    <property type="entry name" value="PIGGYBAC TRANSPOSABLE ELEMENT-DERIVED PROTEIN 4"/>
    <property type="match status" value="1"/>
</dbReference>
<feature type="compositionally biased region" description="Basic and acidic residues" evidence="1">
    <location>
        <begin position="102"/>
        <end position="122"/>
    </location>
</feature>
<dbReference type="Proteomes" id="UP001165121">
    <property type="component" value="Unassembled WGS sequence"/>
</dbReference>